<dbReference type="RefSeq" id="WP_189480812.1">
    <property type="nucleotide sequence ID" value="NZ_BMYR01000003.1"/>
</dbReference>
<evidence type="ECO:0000313" key="2">
    <source>
        <dbReference type="EMBL" id="GGW54596.1"/>
    </source>
</evidence>
<dbReference type="PANTHER" id="PTHR43194:SF5">
    <property type="entry name" value="PIMELOYL-[ACYL-CARRIER PROTEIN] METHYL ESTER ESTERASE"/>
    <property type="match status" value="1"/>
</dbReference>
<dbReference type="Gene3D" id="3.40.50.1820">
    <property type="entry name" value="alpha/beta hydrolase"/>
    <property type="match status" value="1"/>
</dbReference>
<name>A0ABQ2WGW3_9ALTE</name>
<keyword evidence="3" id="KW-1185">Reference proteome</keyword>
<protein>
    <submittedName>
        <fullName evidence="2">Alpha/beta hydrolase</fullName>
    </submittedName>
</protein>
<keyword evidence="2" id="KW-0378">Hydrolase</keyword>
<dbReference type="InterPro" id="IPR050228">
    <property type="entry name" value="Carboxylesterase_BioH"/>
</dbReference>
<feature type="domain" description="AB hydrolase-1" evidence="1">
    <location>
        <begin position="15"/>
        <end position="251"/>
    </location>
</feature>
<dbReference type="Proteomes" id="UP000634667">
    <property type="component" value="Unassembled WGS sequence"/>
</dbReference>
<evidence type="ECO:0000259" key="1">
    <source>
        <dbReference type="Pfam" id="PF12697"/>
    </source>
</evidence>
<dbReference type="SUPFAM" id="SSF53474">
    <property type="entry name" value="alpha/beta-Hydrolases"/>
    <property type="match status" value="1"/>
</dbReference>
<sequence length="261" mass="29210">MVLTNEQSLPDHTPLLLLRGLTREQRHWGEFVPILAEKLPNPVLCFDFAGAGELYQERSPTTISGLRQSVRNQWQQHKSAQKTARVHLVALSLGGMLAIDWALAYPDEVASVTLINSSARPLAPFYQRLRWQNYPAIASVFWLSAASREQRILQLTSARAYQNPAIVANWQRWQQQKPVSMANALRQLFAASRFTLLQPLLCPTLVLSSQADKLVNPQCSVALANFLQAPHQQHPWAGHDIALDDPNWLAAHIAAFVSQSA</sequence>
<evidence type="ECO:0000313" key="3">
    <source>
        <dbReference type="Proteomes" id="UP000634667"/>
    </source>
</evidence>
<dbReference type="PANTHER" id="PTHR43194">
    <property type="entry name" value="HYDROLASE ALPHA/BETA FOLD FAMILY"/>
    <property type="match status" value="1"/>
</dbReference>
<accession>A0ABQ2WGW3</accession>
<dbReference type="InterPro" id="IPR000073">
    <property type="entry name" value="AB_hydrolase_1"/>
</dbReference>
<dbReference type="EMBL" id="BMYR01000003">
    <property type="protein sequence ID" value="GGW54596.1"/>
    <property type="molecule type" value="Genomic_DNA"/>
</dbReference>
<dbReference type="InterPro" id="IPR029058">
    <property type="entry name" value="AB_hydrolase_fold"/>
</dbReference>
<organism evidence="2 3">
    <name type="scientific">Alishewanella tabrizica</name>
    <dbReference type="NCBI Taxonomy" id="671278"/>
    <lineage>
        <taxon>Bacteria</taxon>
        <taxon>Pseudomonadati</taxon>
        <taxon>Pseudomonadota</taxon>
        <taxon>Gammaproteobacteria</taxon>
        <taxon>Alteromonadales</taxon>
        <taxon>Alteromonadaceae</taxon>
        <taxon>Alishewanella</taxon>
    </lineage>
</organism>
<dbReference type="GO" id="GO:0016787">
    <property type="term" value="F:hydrolase activity"/>
    <property type="evidence" value="ECO:0007669"/>
    <property type="project" value="UniProtKB-KW"/>
</dbReference>
<gene>
    <name evidence="2" type="ORF">GCM10008111_08210</name>
</gene>
<reference evidence="3" key="1">
    <citation type="journal article" date="2019" name="Int. J. Syst. Evol. Microbiol.">
        <title>The Global Catalogue of Microorganisms (GCM) 10K type strain sequencing project: providing services to taxonomists for standard genome sequencing and annotation.</title>
        <authorList>
            <consortium name="The Broad Institute Genomics Platform"/>
            <consortium name="The Broad Institute Genome Sequencing Center for Infectious Disease"/>
            <person name="Wu L."/>
            <person name="Ma J."/>
        </authorList>
    </citation>
    <scope>NUCLEOTIDE SEQUENCE [LARGE SCALE GENOMIC DNA]</scope>
    <source>
        <strain evidence="3">KCTC 23723</strain>
    </source>
</reference>
<proteinExistence type="predicted"/>
<dbReference type="Pfam" id="PF12697">
    <property type="entry name" value="Abhydrolase_6"/>
    <property type="match status" value="1"/>
</dbReference>
<comment type="caution">
    <text evidence="2">The sequence shown here is derived from an EMBL/GenBank/DDBJ whole genome shotgun (WGS) entry which is preliminary data.</text>
</comment>